<reference evidence="2 3" key="1">
    <citation type="submission" date="2018-08" db="EMBL/GenBank/DDBJ databases">
        <title>A genome reference for cultivated species of the human gut microbiota.</title>
        <authorList>
            <person name="Zou Y."/>
            <person name="Xue W."/>
            <person name="Luo G."/>
        </authorList>
    </citation>
    <scope>NUCLEOTIDE SEQUENCE [LARGE SCALE GENOMIC DNA]</scope>
    <source>
        <strain evidence="2 3">AF22-1</strain>
    </source>
</reference>
<proteinExistence type="predicted"/>
<accession>A0AA92TLZ4</accession>
<gene>
    <name evidence="2" type="ORF">DWX90_05765</name>
</gene>
<feature type="transmembrane region" description="Helical" evidence="1">
    <location>
        <begin position="20"/>
        <end position="39"/>
    </location>
</feature>
<name>A0AA92TLZ4_9BACT</name>
<organism evidence="2 3">
    <name type="scientific">Segatella copri</name>
    <dbReference type="NCBI Taxonomy" id="165179"/>
    <lineage>
        <taxon>Bacteria</taxon>
        <taxon>Pseudomonadati</taxon>
        <taxon>Bacteroidota</taxon>
        <taxon>Bacteroidia</taxon>
        <taxon>Bacteroidales</taxon>
        <taxon>Prevotellaceae</taxon>
        <taxon>Segatella</taxon>
    </lineage>
</organism>
<evidence type="ECO:0000256" key="1">
    <source>
        <dbReference type="SAM" id="Phobius"/>
    </source>
</evidence>
<keyword evidence="1" id="KW-1133">Transmembrane helix</keyword>
<dbReference type="Proteomes" id="UP000286113">
    <property type="component" value="Unassembled WGS sequence"/>
</dbReference>
<sequence>MQLEKRKVQKIGMKRSLNILMALMLSLMVVYLSVGTTVMHCLHYDKVMVGMVTDCCVKRSMHQDCCQGKLGTQVNKHCMKVELVKLSPTVSIQHLDFDAAPMFAGIAPALWQTLPRPVICSIQKARYWNLNVPHSPPRAYLALLNFLII</sequence>
<protein>
    <submittedName>
        <fullName evidence="2">Uncharacterized protein</fullName>
    </submittedName>
</protein>
<keyword evidence="1" id="KW-0812">Transmembrane</keyword>
<dbReference type="AlphaFoldDB" id="A0AA92TLZ4"/>
<dbReference type="EMBL" id="QRVN01000008">
    <property type="protein sequence ID" value="RGS47709.1"/>
    <property type="molecule type" value="Genomic_DNA"/>
</dbReference>
<comment type="caution">
    <text evidence="2">The sequence shown here is derived from an EMBL/GenBank/DDBJ whole genome shotgun (WGS) entry which is preliminary data.</text>
</comment>
<keyword evidence="1" id="KW-0472">Membrane</keyword>
<evidence type="ECO:0000313" key="2">
    <source>
        <dbReference type="EMBL" id="RGS47709.1"/>
    </source>
</evidence>
<evidence type="ECO:0000313" key="3">
    <source>
        <dbReference type="Proteomes" id="UP000286113"/>
    </source>
</evidence>